<feature type="transmembrane region" description="Helical" evidence="10">
    <location>
        <begin position="520"/>
        <end position="540"/>
    </location>
</feature>
<keyword evidence="4 8" id="KW-0297">G-protein coupled receptor</keyword>
<evidence type="ECO:0000256" key="2">
    <source>
        <dbReference type="ARBA" id="ARBA00022692"/>
    </source>
</evidence>
<dbReference type="SUPFAM" id="SSF81321">
    <property type="entry name" value="Family A G protein-coupled receptor-like"/>
    <property type="match status" value="1"/>
</dbReference>
<dbReference type="GO" id="GO:0004930">
    <property type="term" value="F:G protein-coupled receptor activity"/>
    <property type="evidence" value="ECO:0007669"/>
    <property type="project" value="UniProtKB-KW"/>
</dbReference>
<dbReference type="InterPro" id="IPR017452">
    <property type="entry name" value="GPCR_Rhodpsn_7TM"/>
</dbReference>
<evidence type="ECO:0000256" key="7">
    <source>
        <dbReference type="ARBA" id="ARBA00023224"/>
    </source>
</evidence>
<dbReference type="PRINTS" id="PR00237">
    <property type="entry name" value="GPCRRHODOPSN"/>
</dbReference>
<evidence type="ECO:0000259" key="11">
    <source>
        <dbReference type="PROSITE" id="PS50262"/>
    </source>
</evidence>
<feature type="transmembrane region" description="Helical" evidence="10">
    <location>
        <begin position="193"/>
        <end position="218"/>
    </location>
</feature>
<evidence type="ECO:0000256" key="8">
    <source>
        <dbReference type="RuleBase" id="RU000688"/>
    </source>
</evidence>
<feature type="transmembrane region" description="Helical" evidence="10">
    <location>
        <begin position="34"/>
        <end position="54"/>
    </location>
</feature>
<feature type="transmembrane region" description="Helical" evidence="10">
    <location>
        <begin position="104"/>
        <end position="123"/>
    </location>
</feature>
<dbReference type="Gene3D" id="1.20.1070.10">
    <property type="entry name" value="Rhodopsin 7-helix transmembrane proteins"/>
    <property type="match status" value="2"/>
</dbReference>
<feature type="domain" description="G-protein coupled receptors family 1 profile" evidence="11">
    <location>
        <begin position="46"/>
        <end position="537"/>
    </location>
</feature>
<sequence length="560" mass="64171">MWNSSLNISSENSAEQRLVQWNESLTLRLIPNDVILALYFVVGVVGNTIVLSVYTLRFQGQHRERYFVPFLALADLLACITCVTFTFYLNFHQADFRNETFCKVMWPLSAGTTFMSVFTLLVITIERYYKLCRPFHELRHRRIILLAILTMSVLIAAPSPLFFGTRATFVPERNLTRFRCTVIKDINSPGPNIYGFVLGLFSILTPITIAVVYIRIGWKLRGQMKFRQQFTCSQRSHEVSEKDFAKGAHSSDVLFLEDQHPGTYIKLIKERINCDHEHSNSTEYSDQDDGKLQDKLQSNDAHQNVINHVSLSPQTNEASPKNKKKHRVDEDVACSNSRIDNRLQFKNRKFPLSFFKQSIFSKTNDSQVKNTTGGVDNQATGFFNSACSLTKATTMKPKGPGLYLHRNKYELDGHASPTVTIKTKNICGECAAGGTQASCCQSTFSKSGRKLPEVPVRRHVITHNGHLYPSLGMHRFTVMFMLITGICCLCYLPKITLLILETVMTSFWASIPDQYLGVVLFLYRFYIFNNVCNPIIYCLFDYRFRREIKVLCCRRRTIFK</sequence>
<accession>K1Q3Z2</accession>
<name>K1Q3Z2_MAGGI</name>
<comment type="subcellular location">
    <subcellularLocation>
        <location evidence="1">Membrane</location>
        <topology evidence="1">Multi-pass membrane protein</topology>
    </subcellularLocation>
</comment>
<evidence type="ECO:0000313" key="12">
    <source>
        <dbReference type="EMBL" id="EKC26109.1"/>
    </source>
</evidence>
<evidence type="ECO:0000256" key="4">
    <source>
        <dbReference type="ARBA" id="ARBA00023040"/>
    </source>
</evidence>
<organism evidence="12">
    <name type="scientific">Magallana gigas</name>
    <name type="common">Pacific oyster</name>
    <name type="synonym">Crassostrea gigas</name>
    <dbReference type="NCBI Taxonomy" id="29159"/>
    <lineage>
        <taxon>Eukaryota</taxon>
        <taxon>Metazoa</taxon>
        <taxon>Spiralia</taxon>
        <taxon>Lophotrochozoa</taxon>
        <taxon>Mollusca</taxon>
        <taxon>Bivalvia</taxon>
        <taxon>Autobranchia</taxon>
        <taxon>Pteriomorphia</taxon>
        <taxon>Ostreida</taxon>
        <taxon>Ostreoidea</taxon>
        <taxon>Ostreidae</taxon>
        <taxon>Magallana</taxon>
    </lineage>
</organism>
<feature type="transmembrane region" description="Helical" evidence="10">
    <location>
        <begin position="66"/>
        <end position="89"/>
    </location>
</feature>
<dbReference type="GO" id="GO:0005886">
    <property type="term" value="C:plasma membrane"/>
    <property type="evidence" value="ECO:0007669"/>
    <property type="project" value="TreeGrafter"/>
</dbReference>
<protein>
    <submittedName>
        <fullName evidence="12">Cholecystokinin receptor</fullName>
    </submittedName>
</protein>
<gene>
    <name evidence="12" type="ORF">CGI_10010241</name>
</gene>
<keyword evidence="7 8" id="KW-0807">Transducer</keyword>
<dbReference type="InParanoid" id="K1Q3Z2"/>
<dbReference type="PROSITE" id="PS00237">
    <property type="entry name" value="G_PROTEIN_RECEP_F1_1"/>
    <property type="match status" value="1"/>
</dbReference>
<dbReference type="HOGENOM" id="CLU_035647_1_1_1"/>
<dbReference type="Pfam" id="PF00001">
    <property type="entry name" value="7tm_1"/>
    <property type="match status" value="1"/>
</dbReference>
<evidence type="ECO:0000256" key="9">
    <source>
        <dbReference type="SAM" id="MobiDB-lite"/>
    </source>
</evidence>
<dbReference type="PANTHER" id="PTHR24243">
    <property type="entry name" value="G-PROTEIN COUPLED RECEPTOR"/>
    <property type="match status" value="1"/>
</dbReference>
<feature type="region of interest" description="Disordered" evidence="9">
    <location>
        <begin position="307"/>
        <end position="332"/>
    </location>
</feature>
<feature type="compositionally biased region" description="Polar residues" evidence="9">
    <location>
        <begin position="307"/>
        <end position="319"/>
    </location>
</feature>
<evidence type="ECO:0000256" key="1">
    <source>
        <dbReference type="ARBA" id="ARBA00004141"/>
    </source>
</evidence>
<feature type="transmembrane region" description="Helical" evidence="10">
    <location>
        <begin position="143"/>
        <end position="163"/>
    </location>
</feature>
<proteinExistence type="inferred from homology"/>
<keyword evidence="2 8" id="KW-0812">Transmembrane</keyword>
<dbReference type="CDD" id="cd00637">
    <property type="entry name" value="7tm_classA_rhodopsin-like"/>
    <property type="match status" value="2"/>
</dbReference>
<dbReference type="AlphaFoldDB" id="K1Q3Z2"/>
<keyword evidence="3 10" id="KW-1133">Transmembrane helix</keyword>
<dbReference type="PROSITE" id="PS50262">
    <property type="entry name" value="G_PROTEIN_RECEP_F1_2"/>
    <property type="match status" value="1"/>
</dbReference>
<reference evidence="12" key="1">
    <citation type="journal article" date="2012" name="Nature">
        <title>The oyster genome reveals stress adaptation and complexity of shell formation.</title>
        <authorList>
            <person name="Zhang G."/>
            <person name="Fang X."/>
            <person name="Guo X."/>
            <person name="Li L."/>
            <person name="Luo R."/>
            <person name="Xu F."/>
            <person name="Yang P."/>
            <person name="Zhang L."/>
            <person name="Wang X."/>
            <person name="Qi H."/>
            <person name="Xiong Z."/>
            <person name="Que H."/>
            <person name="Xie Y."/>
            <person name="Holland P.W."/>
            <person name="Paps J."/>
            <person name="Zhu Y."/>
            <person name="Wu F."/>
            <person name="Chen Y."/>
            <person name="Wang J."/>
            <person name="Peng C."/>
            <person name="Meng J."/>
            <person name="Yang L."/>
            <person name="Liu J."/>
            <person name="Wen B."/>
            <person name="Zhang N."/>
            <person name="Huang Z."/>
            <person name="Zhu Q."/>
            <person name="Feng Y."/>
            <person name="Mount A."/>
            <person name="Hedgecock D."/>
            <person name="Xu Z."/>
            <person name="Liu Y."/>
            <person name="Domazet-Loso T."/>
            <person name="Du Y."/>
            <person name="Sun X."/>
            <person name="Zhang S."/>
            <person name="Liu B."/>
            <person name="Cheng P."/>
            <person name="Jiang X."/>
            <person name="Li J."/>
            <person name="Fan D."/>
            <person name="Wang W."/>
            <person name="Fu W."/>
            <person name="Wang T."/>
            <person name="Wang B."/>
            <person name="Zhang J."/>
            <person name="Peng Z."/>
            <person name="Li Y."/>
            <person name="Li N."/>
            <person name="Wang J."/>
            <person name="Chen M."/>
            <person name="He Y."/>
            <person name="Tan F."/>
            <person name="Song X."/>
            <person name="Zheng Q."/>
            <person name="Huang R."/>
            <person name="Yang H."/>
            <person name="Du X."/>
            <person name="Chen L."/>
            <person name="Yang M."/>
            <person name="Gaffney P.M."/>
            <person name="Wang S."/>
            <person name="Luo L."/>
            <person name="She Z."/>
            <person name="Ming Y."/>
            <person name="Huang W."/>
            <person name="Zhang S."/>
            <person name="Huang B."/>
            <person name="Zhang Y."/>
            <person name="Qu T."/>
            <person name="Ni P."/>
            <person name="Miao G."/>
            <person name="Wang J."/>
            <person name="Wang Q."/>
            <person name="Steinberg C.E."/>
            <person name="Wang H."/>
            <person name="Li N."/>
            <person name="Qian L."/>
            <person name="Zhang G."/>
            <person name="Li Y."/>
            <person name="Yang H."/>
            <person name="Liu X."/>
            <person name="Wang J."/>
            <person name="Yin Y."/>
            <person name="Wang J."/>
        </authorList>
    </citation>
    <scope>NUCLEOTIDE SEQUENCE [LARGE SCALE GENOMIC DNA]</scope>
    <source>
        <strain evidence="12">05x7-T-G4-1.051#20</strain>
    </source>
</reference>
<dbReference type="InterPro" id="IPR000276">
    <property type="entry name" value="GPCR_Rhodpsn"/>
</dbReference>
<feature type="transmembrane region" description="Helical" evidence="10">
    <location>
        <begin position="476"/>
        <end position="500"/>
    </location>
</feature>
<evidence type="ECO:0000256" key="10">
    <source>
        <dbReference type="SAM" id="Phobius"/>
    </source>
</evidence>
<evidence type="ECO:0000256" key="3">
    <source>
        <dbReference type="ARBA" id="ARBA00022989"/>
    </source>
</evidence>
<keyword evidence="6 8" id="KW-0675">Receptor</keyword>
<evidence type="ECO:0000256" key="6">
    <source>
        <dbReference type="ARBA" id="ARBA00023170"/>
    </source>
</evidence>
<comment type="similarity">
    <text evidence="8">Belongs to the G-protein coupled receptor 1 family.</text>
</comment>
<dbReference type="EMBL" id="JH816102">
    <property type="protein sequence ID" value="EKC26109.1"/>
    <property type="molecule type" value="Genomic_DNA"/>
</dbReference>
<evidence type="ECO:0000256" key="5">
    <source>
        <dbReference type="ARBA" id="ARBA00023136"/>
    </source>
</evidence>
<dbReference type="PANTHER" id="PTHR24243:SF224">
    <property type="entry name" value="G-PROTEIN COUPLED RECEPTOR 19-RELATED"/>
    <property type="match status" value="1"/>
</dbReference>
<keyword evidence="5 10" id="KW-0472">Membrane</keyword>